<evidence type="ECO:0000313" key="2">
    <source>
        <dbReference type="EMBL" id="KAJ1107563.1"/>
    </source>
</evidence>
<name>A0AAV7N2Y0_PLEWA</name>
<proteinExistence type="predicted"/>
<evidence type="ECO:0000256" key="1">
    <source>
        <dbReference type="SAM" id="MobiDB-lite"/>
    </source>
</evidence>
<feature type="compositionally biased region" description="Polar residues" evidence="1">
    <location>
        <begin position="7"/>
        <end position="28"/>
    </location>
</feature>
<reference evidence="2" key="1">
    <citation type="journal article" date="2022" name="bioRxiv">
        <title>Sequencing and chromosome-scale assembly of the giantPleurodeles waltlgenome.</title>
        <authorList>
            <person name="Brown T."/>
            <person name="Elewa A."/>
            <person name="Iarovenko S."/>
            <person name="Subramanian E."/>
            <person name="Araus A.J."/>
            <person name="Petzold A."/>
            <person name="Susuki M."/>
            <person name="Suzuki K.-i.T."/>
            <person name="Hayashi T."/>
            <person name="Toyoda A."/>
            <person name="Oliveira C."/>
            <person name="Osipova E."/>
            <person name="Leigh N.D."/>
            <person name="Simon A."/>
            <person name="Yun M.H."/>
        </authorList>
    </citation>
    <scope>NUCLEOTIDE SEQUENCE</scope>
    <source>
        <strain evidence="2">20211129_DDA</strain>
        <tissue evidence="2">Liver</tissue>
    </source>
</reference>
<feature type="compositionally biased region" description="Basic and acidic residues" evidence="1">
    <location>
        <begin position="76"/>
        <end position="88"/>
    </location>
</feature>
<feature type="compositionally biased region" description="Polar residues" evidence="1">
    <location>
        <begin position="216"/>
        <end position="227"/>
    </location>
</feature>
<accession>A0AAV7N2Y0</accession>
<feature type="region of interest" description="Disordered" evidence="1">
    <location>
        <begin position="1"/>
        <end position="231"/>
    </location>
</feature>
<keyword evidence="3" id="KW-1185">Reference proteome</keyword>
<dbReference type="EMBL" id="JANPWB010000013">
    <property type="protein sequence ID" value="KAJ1107563.1"/>
    <property type="molecule type" value="Genomic_DNA"/>
</dbReference>
<sequence length="281" mass="29430">MPPPRRSQPQGLEMSLSQPIGPTVQLNHSLRPGGASLTGPALPAWRGPLSPLQVQARPQSSRSLTVCTSRGSCPSDPRHPQPDCDVGPRHQLRLRHPLTCAPPPQCLATSRGGTTPAPDPQPVTAPPGRRSRTGQRRPISPVSQAPTPPVPGPRPQEHRRGPGGSHSQPATQPQASPRCCPSHSDPGAPSSYPGAPAARGASAGYGIRRPPCWQQRPDNAPNSNSVGTCHPGRPPDRILVVRLSGSVVARWLCCPPRSHPASAYHQDARTSGPGTTVALGG</sequence>
<evidence type="ECO:0000313" key="3">
    <source>
        <dbReference type="Proteomes" id="UP001066276"/>
    </source>
</evidence>
<protein>
    <submittedName>
        <fullName evidence="2">Uncharacterized protein</fullName>
    </submittedName>
</protein>
<organism evidence="2 3">
    <name type="scientific">Pleurodeles waltl</name>
    <name type="common">Iberian ribbed newt</name>
    <dbReference type="NCBI Taxonomy" id="8319"/>
    <lineage>
        <taxon>Eukaryota</taxon>
        <taxon>Metazoa</taxon>
        <taxon>Chordata</taxon>
        <taxon>Craniata</taxon>
        <taxon>Vertebrata</taxon>
        <taxon>Euteleostomi</taxon>
        <taxon>Amphibia</taxon>
        <taxon>Batrachia</taxon>
        <taxon>Caudata</taxon>
        <taxon>Salamandroidea</taxon>
        <taxon>Salamandridae</taxon>
        <taxon>Pleurodelinae</taxon>
        <taxon>Pleurodeles</taxon>
    </lineage>
</organism>
<feature type="region of interest" description="Disordered" evidence="1">
    <location>
        <begin position="262"/>
        <end position="281"/>
    </location>
</feature>
<feature type="compositionally biased region" description="Low complexity" evidence="1">
    <location>
        <begin position="184"/>
        <end position="204"/>
    </location>
</feature>
<feature type="compositionally biased region" description="Polar residues" evidence="1">
    <location>
        <begin position="165"/>
        <end position="175"/>
    </location>
</feature>
<feature type="compositionally biased region" description="Polar residues" evidence="1">
    <location>
        <begin position="52"/>
        <end position="72"/>
    </location>
</feature>
<dbReference type="AlphaFoldDB" id="A0AAV7N2Y0"/>
<comment type="caution">
    <text evidence="2">The sequence shown here is derived from an EMBL/GenBank/DDBJ whole genome shotgun (WGS) entry which is preliminary data.</text>
</comment>
<gene>
    <name evidence="2" type="ORF">NDU88_004953</name>
</gene>
<dbReference type="Proteomes" id="UP001066276">
    <property type="component" value="Chromosome 9"/>
</dbReference>